<accession>A0A8D8JGJ2</accession>
<sequence>MVKMSFSLAGRVEKYGCSACRCERFLLITPVEPANDADASIRFRGGRSTTSSMSSLVSSTISGIMRLPKRAGRSSLWEPSSRLSSLLESSSRVATSLPDRDVFGVDVLASSDTAEMGESGEMANFTEVGLLTAGFVGACSWKICEFANTASTSGASIGTLV</sequence>
<organism evidence="1">
    <name type="scientific">Culex pipiens</name>
    <name type="common">House mosquito</name>
    <dbReference type="NCBI Taxonomy" id="7175"/>
    <lineage>
        <taxon>Eukaryota</taxon>
        <taxon>Metazoa</taxon>
        <taxon>Ecdysozoa</taxon>
        <taxon>Arthropoda</taxon>
        <taxon>Hexapoda</taxon>
        <taxon>Insecta</taxon>
        <taxon>Pterygota</taxon>
        <taxon>Neoptera</taxon>
        <taxon>Endopterygota</taxon>
        <taxon>Diptera</taxon>
        <taxon>Nematocera</taxon>
        <taxon>Culicoidea</taxon>
        <taxon>Culicidae</taxon>
        <taxon>Culicinae</taxon>
        <taxon>Culicini</taxon>
        <taxon>Culex</taxon>
        <taxon>Culex</taxon>
    </lineage>
</organism>
<evidence type="ECO:0000313" key="1">
    <source>
        <dbReference type="EMBL" id="CAG6573149.1"/>
    </source>
</evidence>
<dbReference type="EMBL" id="HBUE01183331">
    <property type="protein sequence ID" value="CAG6521549.1"/>
    <property type="molecule type" value="Transcribed_RNA"/>
</dbReference>
<dbReference type="EMBL" id="HBUE01183333">
    <property type="protein sequence ID" value="CAG6521551.1"/>
    <property type="molecule type" value="Transcribed_RNA"/>
</dbReference>
<dbReference type="EMBL" id="HBUE01288998">
    <property type="protein sequence ID" value="CAG6573147.1"/>
    <property type="molecule type" value="Transcribed_RNA"/>
</dbReference>
<dbReference type="AlphaFoldDB" id="A0A8D8JGJ2"/>
<dbReference type="EMBL" id="HBUE01289000">
    <property type="protein sequence ID" value="CAG6573149.1"/>
    <property type="molecule type" value="Transcribed_RNA"/>
</dbReference>
<proteinExistence type="predicted"/>
<protein>
    <submittedName>
        <fullName evidence="1">(northern house mosquito) hypothetical protein</fullName>
    </submittedName>
</protein>
<name>A0A8D8JGJ2_CULPI</name>
<reference evidence="1" key="1">
    <citation type="submission" date="2021-05" db="EMBL/GenBank/DDBJ databases">
        <authorList>
            <person name="Alioto T."/>
            <person name="Alioto T."/>
            <person name="Gomez Garrido J."/>
        </authorList>
    </citation>
    <scope>NUCLEOTIDE SEQUENCE</scope>
</reference>